<feature type="compositionally biased region" description="Low complexity" evidence="1">
    <location>
        <begin position="1"/>
        <end position="16"/>
    </location>
</feature>
<gene>
    <name evidence="2" type="ORF">C2845_PM07G14390</name>
</gene>
<evidence type="ECO:0000313" key="2">
    <source>
        <dbReference type="EMBL" id="RLN23564.1"/>
    </source>
</evidence>
<protein>
    <submittedName>
        <fullName evidence="2">Uncharacterized protein</fullName>
    </submittedName>
</protein>
<comment type="caution">
    <text evidence="2">The sequence shown here is derived from an EMBL/GenBank/DDBJ whole genome shotgun (WGS) entry which is preliminary data.</text>
</comment>
<dbReference type="EMBL" id="PQIB02000004">
    <property type="protein sequence ID" value="RLN23564.1"/>
    <property type="molecule type" value="Genomic_DNA"/>
</dbReference>
<keyword evidence="3" id="KW-1185">Reference proteome</keyword>
<evidence type="ECO:0000256" key="1">
    <source>
        <dbReference type="SAM" id="MobiDB-lite"/>
    </source>
</evidence>
<accession>A0A3L6SP83</accession>
<proteinExistence type="predicted"/>
<name>A0A3L6SP83_PANMI</name>
<reference evidence="3" key="1">
    <citation type="journal article" date="2019" name="Nat. Commun.">
        <title>The genome of broomcorn millet.</title>
        <authorList>
            <person name="Zou C."/>
            <person name="Miki D."/>
            <person name="Li D."/>
            <person name="Tang Q."/>
            <person name="Xiao L."/>
            <person name="Rajput S."/>
            <person name="Deng P."/>
            <person name="Jia W."/>
            <person name="Huang R."/>
            <person name="Zhang M."/>
            <person name="Sun Y."/>
            <person name="Hu J."/>
            <person name="Fu X."/>
            <person name="Schnable P.S."/>
            <person name="Li F."/>
            <person name="Zhang H."/>
            <person name="Feng B."/>
            <person name="Zhu X."/>
            <person name="Liu R."/>
            <person name="Schnable J.C."/>
            <person name="Zhu J.-K."/>
            <person name="Zhang H."/>
        </authorList>
    </citation>
    <scope>NUCLEOTIDE SEQUENCE [LARGE SCALE GENOMIC DNA]</scope>
</reference>
<feature type="region of interest" description="Disordered" evidence="1">
    <location>
        <begin position="1"/>
        <end position="20"/>
    </location>
</feature>
<organism evidence="2 3">
    <name type="scientific">Panicum miliaceum</name>
    <name type="common">Proso millet</name>
    <name type="synonym">Broomcorn millet</name>
    <dbReference type="NCBI Taxonomy" id="4540"/>
    <lineage>
        <taxon>Eukaryota</taxon>
        <taxon>Viridiplantae</taxon>
        <taxon>Streptophyta</taxon>
        <taxon>Embryophyta</taxon>
        <taxon>Tracheophyta</taxon>
        <taxon>Spermatophyta</taxon>
        <taxon>Magnoliopsida</taxon>
        <taxon>Liliopsida</taxon>
        <taxon>Poales</taxon>
        <taxon>Poaceae</taxon>
        <taxon>PACMAD clade</taxon>
        <taxon>Panicoideae</taxon>
        <taxon>Panicodae</taxon>
        <taxon>Paniceae</taxon>
        <taxon>Panicinae</taxon>
        <taxon>Panicum</taxon>
        <taxon>Panicum sect. Panicum</taxon>
    </lineage>
</organism>
<dbReference type="AlphaFoldDB" id="A0A3L6SP83"/>
<sequence>MAGEVPAAAATAAPPASELAWSPSTTIDADIEALVAQGLLPEKAISGWRSCFREAFPTEDRTETGGKYPETSFKDTNKRWAEEWFVDTHFATVGPLAKCIMGQVNM</sequence>
<dbReference type="Proteomes" id="UP000275267">
    <property type="component" value="Unassembled WGS sequence"/>
</dbReference>
<evidence type="ECO:0000313" key="3">
    <source>
        <dbReference type="Proteomes" id="UP000275267"/>
    </source>
</evidence>